<reference evidence="2 4" key="1">
    <citation type="submission" date="2019-12" db="EMBL/GenBank/DDBJ databases">
        <title>Whole genome shotgun sequence of Streptomyces libani subsp. libani NBRC 13452.</title>
        <authorList>
            <person name="Ichikawa N."/>
            <person name="Kimura A."/>
            <person name="Kitahashi Y."/>
            <person name="Komaki H."/>
            <person name="Tamura T."/>
        </authorList>
    </citation>
    <scope>NUCLEOTIDE SEQUENCE [LARGE SCALE GENOMIC DNA]</scope>
    <source>
        <strain evidence="2 4">NBRC 13452</strain>
    </source>
</reference>
<organism evidence="2 4">
    <name type="scientific">Streptomyces nigrescens</name>
    <dbReference type="NCBI Taxonomy" id="1920"/>
    <lineage>
        <taxon>Bacteria</taxon>
        <taxon>Bacillati</taxon>
        <taxon>Actinomycetota</taxon>
        <taxon>Actinomycetes</taxon>
        <taxon>Kitasatosporales</taxon>
        <taxon>Streptomycetaceae</taxon>
        <taxon>Streptomyces</taxon>
    </lineage>
</organism>
<evidence type="ECO:0000313" key="2">
    <source>
        <dbReference type="EMBL" id="GFE23288.1"/>
    </source>
</evidence>
<dbReference type="GeneID" id="301333290"/>
<dbReference type="RefSeq" id="WP_159487248.1">
    <property type="nucleotide sequence ID" value="NZ_BLIP01000001.1"/>
</dbReference>
<keyword evidence="1" id="KW-0472">Membrane</keyword>
<sequence length="347" mass="35202">MVEQVLAIFTQMASGTAAAVGAEVGQAVSTIVRDRLGTTERGRTAISTVDTSPTDPAAVAELRDVIQAEVAADPHFAERIALALVGPPPASAPSVNAGISFANSQVRGRPIISMAGVSISNTRNVRFSLLAAALVLVALVALGLYGGVRLFNGGGSPEQGGGGSGDSATAIKDATLAKKIFPGLDSLPTGWSVRAGNPKEVKCGTGRAMCKDSLLDVQTSYTPSFDFDQAQIEVVTYGSVGAAAAGYAEIKRQNADFGSTPKPVAMSNVGGDESAAVEWANSPTPGITEATGAFAAVRVGTVVINVVMLDKGAGGTDLRILQSFAATTTARAQQAQNGEAPSAVMTH</sequence>
<reference evidence="3 5" key="2">
    <citation type="submission" date="2022-12" db="EMBL/GenBank/DDBJ databases">
        <authorList>
            <person name="Ruckert C."/>
            <person name="Busche T."/>
            <person name="Kalinowski J."/>
            <person name="Wittmann C."/>
        </authorList>
    </citation>
    <scope>NUCLEOTIDE SEQUENCE [LARGE SCALE GENOMIC DNA]</scope>
    <source>
        <strain evidence="3 5">DSM 40276</strain>
    </source>
</reference>
<keyword evidence="5" id="KW-1185">Reference proteome</keyword>
<evidence type="ECO:0000313" key="4">
    <source>
        <dbReference type="Proteomes" id="UP000429552"/>
    </source>
</evidence>
<protein>
    <submittedName>
        <fullName evidence="2">Uncharacterized protein</fullName>
    </submittedName>
</protein>
<dbReference type="AlphaFoldDB" id="A0A640TIR8"/>
<dbReference type="Proteomes" id="UP000429552">
    <property type="component" value="Unassembled WGS sequence"/>
</dbReference>
<evidence type="ECO:0000256" key="1">
    <source>
        <dbReference type="SAM" id="Phobius"/>
    </source>
</evidence>
<keyword evidence="1" id="KW-0812">Transmembrane</keyword>
<dbReference type="Proteomes" id="UP001210169">
    <property type="component" value="Chromosome"/>
</dbReference>
<proteinExistence type="predicted"/>
<dbReference type="EMBL" id="BLIP01000001">
    <property type="protein sequence ID" value="GFE23288.1"/>
    <property type="molecule type" value="Genomic_DNA"/>
</dbReference>
<evidence type="ECO:0000313" key="5">
    <source>
        <dbReference type="Proteomes" id="UP001210169"/>
    </source>
</evidence>
<keyword evidence="1" id="KW-1133">Transmembrane helix</keyword>
<dbReference type="EMBL" id="CP114203">
    <property type="protein sequence ID" value="WAU05715.1"/>
    <property type="molecule type" value="Genomic_DNA"/>
</dbReference>
<feature type="transmembrane region" description="Helical" evidence="1">
    <location>
        <begin position="127"/>
        <end position="148"/>
    </location>
</feature>
<accession>A0A640TIR8</accession>
<gene>
    <name evidence="2" type="ORF">Sliba_37410</name>
    <name evidence="3" type="ORF">STRNI_004123</name>
</gene>
<evidence type="ECO:0000313" key="3">
    <source>
        <dbReference type="EMBL" id="WAU05715.1"/>
    </source>
</evidence>
<name>A0A640TIR8_STRNI</name>